<feature type="binding site" description="in other chain" evidence="6">
    <location>
        <position position="126"/>
    </location>
    <ligand>
        <name>NAD(+)</name>
        <dbReference type="ChEBI" id="CHEBI:57540"/>
        <note>ligand shared between two adjacent protomers</note>
    </ligand>
</feature>
<comment type="pathway">
    <text evidence="6">Cofactor biosynthesis; thiamine diphosphate biosynthesis.</text>
</comment>
<dbReference type="Proteomes" id="UP000070587">
    <property type="component" value="Chromosome"/>
</dbReference>
<dbReference type="Pfam" id="PF01946">
    <property type="entry name" value="Thi4"/>
    <property type="match status" value="1"/>
</dbReference>
<protein>
    <recommendedName>
        <fullName evidence="6">Thiamine thiazole synthase</fullName>
        <ecNumber evidence="6">2.4.2.59</ecNumber>
    </recommendedName>
</protein>
<reference evidence="7 8" key="2">
    <citation type="journal article" date="2016" name="Int. J. Syst. Evol. Microbiol.">
        <title>Pyrococcus kukulkanii sp. nov., a hyperthermophilic, piezophilic archaeon isolated from a deep-sea hydrothermal vent.</title>
        <authorList>
            <person name="Callac N."/>
            <person name="Oger P."/>
            <person name="Lesongeur F."/>
            <person name="Rattray J.E."/>
            <person name="Vannier P."/>
            <person name="Michoud G."/>
            <person name="Beauverger M."/>
            <person name="Gayet N."/>
            <person name="Rouxel O."/>
            <person name="Jebbar M."/>
            <person name="Godfroy A."/>
        </authorList>
    </citation>
    <scope>NUCLEOTIDE SEQUENCE [LARGE SCALE GENOMIC DNA]</scope>
    <source>
        <strain evidence="7 8">NCB100</strain>
    </source>
</reference>
<dbReference type="Gene3D" id="3.50.50.60">
    <property type="entry name" value="FAD/NAD(P)-binding domain"/>
    <property type="match status" value="1"/>
</dbReference>
<feature type="binding site" description="in other chain" evidence="6">
    <location>
        <position position="62"/>
    </location>
    <ligand>
        <name>NAD(+)</name>
        <dbReference type="ChEBI" id="CHEBI:57540"/>
        <note>ligand shared between two adjacent protomers</note>
    </ligand>
</feature>
<feature type="binding site" evidence="6">
    <location>
        <position position="227"/>
    </location>
    <ligand>
        <name>glycine</name>
        <dbReference type="ChEBI" id="CHEBI:57305"/>
    </ligand>
</feature>
<dbReference type="PATRIC" id="fig|1609559.3.peg.2165"/>
<proteinExistence type="inferred from homology"/>
<comment type="function">
    <text evidence="6">Involved in the biosynthesis of the thiazole moiety of thiamine. Catalyzes the conversion of NAD and glycine to adenosine diphosphate 5-(2-hydroxyethyl)-4-methylthiazole-2-carboxylate (ADT), an adenylated thiazole intermediate, using free sulfide as a source of sulfur.</text>
</comment>
<feature type="binding site" evidence="6">
    <location>
        <position position="154"/>
    </location>
    <ligand>
        <name>Fe cation</name>
        <dbReference type="ChEBI" id="CHEBI:24875"/>
        <note>ligand shared between two adjacent protomers</note>
    </ligand>
</feature>
<dbReference type="STRING" id="1609559.TQ32_10505"/>
<evidence type="ECO:0000256" key="5">
    <source>
        <dbReference type="ARBA" id="ARBA00023027"/>
    </source>
</evidence>
<comment type="catalytic activity">
    <reaction evidence="6">
        <text>hydrogen sulfide + glycine + NAD(+) = ADP-5-ethyl-4-methylthiazole-2-carboxylate + nicotinamide + 3 H2O + H(+)</text>
        <dbReference type="Rhea" id="RHEA:55704"/>
        <dbReference type="ChEBI" id="CHEBI:15377"/>
        <dbReference type="ChEBI" id="CHEBI:15378"/>
        <dbReference type="ChEBI" id="CHEBI:17154"/>
        <dbReference type="ChEBI" id="CHEBI:29919"/>
        <dbReference type="ChEBI" id="CHEBI:57305"/>
        <dbReference type="ChEBI" id="CHEBI:57540"/>
        <dbReference type="ChEBI" id="CHEBI:139151"/>
        <dbReference type="EC" id="2.4.2.59"/>
    </reaction>
</comment>
<dbReference type="EC" id="2.4.2.59" evidence="6"/>
<comment type="subunit">
    <text evidence="6">Homooctamer; tetramer of dimers.</text>
</comment>
<sequence length="250" mass="27069">MLRDVIISRAIIESYFKDLLNNLELDVAIVGAGPSGMVAAYYLAKGGAKVAIFEKKLSIGGGIWGGAMGFNKIVVQEEAKEILDEFGIRYEKFEEGYYVADAIEVATTIASKVVKAGVKIFNMIEVEDLVVKNNRVSGIVINWTPIHMTGLHVDPLTVEAKYVIDSTGHGAQITQFLLKRGLIEKIPGEGPMWADQGERLTVENTREVYPGLYVTGMAANAVSGAPRMGPIFGGMFLSGKKAAQEILSKL</sequence>
<dbReference type="InterPro" id="IPR022828">
    <property type="entry name" value="Thi4_prok"/>
</dbReference>
<gene>
    <name evidence="6" type="primary">thi4</name>
    <name evidence="7" type="ORF">TQ32_10505</name>
</gene>
<dbReference type="NCBIfam" id="TIGR00292">
    <property type="entry name" value="sulfide-dependent adenosine diphosphate thiazole synthase"/>
    <property type="match status" value="1"/>
</dbReference>
<feature type="binding site" description="in other chain" evidence="6">
    <location>
        <position position="35"/>
    </location>
    <ligand>
        <name>NAD(+)</name>
        <dbReference type="ChEBI" id="CHEBI:57540"/>
        <note>ligand shared between two adjacent protomers</note>
    </ligand>
</feature>
<evidence type="ECO:0000256" key="3">
    <source>
        <dbReference type="ARBA" id="ARBA00022977"/>
    </source>
</evidence>
<dbReference type="InterPro" id="IPR036188">
    <property type="entry name" value="FAD/NAD-bd_sf"/>
</dbReference>
<dbReference type="AlphaFoldDB" id="A0A127BDZ2"/>
<accession>A0A127BDZ2</accession>
<evidence type="ECO:0000256" key="4">
    <source>
        <dbReference type="ARBA" id="ARBA00023004"/>
    </source>
</evidence>
<feature type="binding site" evidence="6">
    <location>
        <begin position="152"/>
        <end position="154"/>
    </location>
    <ligand>
        <name>NAD(+)</name>
        <dbReference type="ChEBI" id="CHEBI:57540"/>
        <note>ligand shared between two adjacent protomers</note>
    </ligand>
</feature>
<dbReference type="GeneID" id="28492277"/>
<dbReference type="RefSeq" id="WP_068324424.1">
    <property type="nucleotide sequence ID" value="NZ_CP010835.1"/>
</dbReference>
<keyword evidence="5 6" id="KW-0520">NAD</keyword>
<evidence type="ECO:0000256" key="2">
    <source>
        <dbReference type="ARBA" id="ARBA00022723"/>
    </source>
</evidence>
<dbReference type="EMBL" id="CP010835">
    <property type="protein sequence ID" value="AMM54866.1"/>
    <property type="molecule type" value="Genomic_DNA"/>
</dbReference>
<dbReference type="OrthoDB" id="4240at2157"/>
<dbReference type="PANTHER" id="PTHR43422">
    <property type="entry name" value="THIAMINE THIAZOLE SYNTHASE"/>
    <property type="match status" value="1"/>
</dbReference>
<dbReference type="SUPFAM" id="SSF51905">
    <property type="entry name" value="FAD/NAD(P)-binding domain"/>
    <property type="match status" value="1"/>
</dbReference>
<dbReference type="PANTHER" id="PTHR43422:SF3">
    <property type="entry name" value="THIAMINE THIAZOLE SYNTHASE"/>
    <property type="match status" value="1"/>
</dbReference>
<feature type="binding site" description="in other chain" evidence="6">
    <location>
        <position position="217"/>
    </location>
    <ligand>
        <name>NAD(+)</name>
        <dbReference type="ChEBI" id="CHEBI:57540"/>
        <note>ligand shared between two adjacent protomers</note>
    </ligand>
</feature>
<evidence type="ECO:0000256" key="6">
    <source>
        <dbReference type="HAMAP-Rule" id="MF_00304"/>
    </source>
</evidence>
<keyword evidence="2 6" id="KW-0479">Metal-binding</keyword>
<evidence type="ECO:0000313" key="8">
    <source>
        <dbReference type="Proteomes" id="UP000070587"/>
    </source>
</evidence>
<name>A0A127BDZ2_9EURY</name>
<dbReference type="HAMAP" id="MF_00304">
    <property type="entry name" value="Thi4"/>
    <property type="match status" value="1"/>
</dbReference>
<comment type="cofactor">
    <cofactor evidence="6">
        <name>Fe(2+)</name>
        <dbReference type="ChEBI" id="CHEBI:29033"/>
    </cofactor>
</comment>
<feature type="binding site" description="in other chain" evidence="6">
    <location>
        <begin position="54"/>
        <end position="55"/>
    </location>
    <ligand>
        <name>NAD(+)</name>
        <dbReference type="ChEBI" id="CHEBI:57540"/>
        <note>ligand shared between two adjacent protomers</note>
    </ligand>
</feature>
<dbReference type="GO" id="GO:0009229">
    <property type="term" value="P:thiamine diphosphate biosynthetic process"/>
    <property type="evidence" value="ECO:0007669"/>
    <property type="project" value="UniProtKB-UniRule"/>
</dbReference>
<keyword evidence="1 6" id="KW-0808">Transferase</keyword>
<evidence type="ECO:0000313" key="7">
    <source>
        <dbReference type="EMBL" id="AMM54866.1"/>
    </source>
</evidence>
<dbReference type="UniPathway" id="UPA00060"/>
<keyword evidence="4 6" id="KW-0408">Iron</keyword>
<dbReference type="GO" id="GO:0052837">
    <property type="term" value="P:thiazole biosynthetic process"/>
    <property type="evidence" value="ECO:0007669"/>
    <property type="project" value="UniProtKB-UniRule"/>
</dbReference>
<keyword evidence="3 6" id="KW-0784">Thiamine biosynthesis</keyword>
<feature type="binding site" description="in other chain" evidence="6">
    <location>
        <position position="169"/>
    </location>
    <ligand>
        <name>Fe cation</name>
        <dbReference type="ChEBI" id="CHEBI:24875"/>
        <note>ligand shared between two adjacent protomers</note>
    </ligand>
</feature>
<comment type="caution">
    <text evidence="6">Lacks conserved residue(s) required for the propagation of feature annotation.</text>
</comment>
<dbReference type="GO" id="GO:0009228">
    <property type="term" value="P:thiamine biosynthetic process"/>
    <property type="evidence" value="ECO:0007669"/>
    <property type="project" value="UniProtKB-KW"/>
</dbReference>
<evidence type="ECO:0000256" key="1">
    <source>
        <dbReference type="ARBA" id="ARBA00022679"/>
    </source>
</evidence>
<dbReference type="GO" id="GO:0005506">
    <property type="term" value="F:iron ion binding"/>
    <property type="evidence" value="ECO:0007669"/>
    <property type="project" value="UniProtKB-UniRule"/>
</dbReference>
<comment type="similarity">
    <text evidence="6">Belongs to the THI4 family.</text>
</comment>
<dbReference type="PRINTS" id="PR00420">
    <property type="entry name" value="RNGMNOXGNASE"/>
</dbReference>
<organism evidence="7 8">
    <name type="scientific">Pyrococcus kukulkanii</name>
    <dbReference type="NCBI Taxonomy" id="1609559"/>
    <lineage>
        <taxon>Archaea</taxon>
        <taxon>Methanobacteriati</taxon>
        <taxon>Methanobacteriota</taxon>
        <taxon>Thermococci</taxon>
        <taxon>Thermococcales</taxon>
        <taxon>Thermococcaceae</taxon>
        <taxon>Pyrococcus</taxon>
    </lineage>
</organism>
<dbReference type="KEGG" id="pyc:TQ32_10505"/>
<dbReference type="InterPro" id="IPR002922">
    <property type="entry name" value="Thi4_fam"/>
</dbReference>
<dbReference type="GO" id="GO:0016763">
    <property type="term" value="F:pentosyltransferase activity"/>
    <property type="evidence" value="ECO:0007669"/>
    <property type="project" value="UniProtKB-UniRule"/>
</dbReference>
<reference evidence="8" key="1">
    <citation type="submission" date="2015-02" db="EMBL/GenBank/DDBJ databases">
        <title>Pyrococcus kukulkanii sp. nov., a novel hyperthermophilic archaeon isolated from a deep-sea hydrothermal vent at the Guaymas Basin.</title>
        <authorList>
            <person name="Oger P.M."/>
            <person name="Callac N."/>
            <person name="Jebbar M."/>
            <person name="Godfroy A."/>
        </authorList>
    </citation>
    <scope>NUCLEOTIDE SEQUENCE [LARGE SCALE GENOMIC DNA]</scope>
    <source>
        <strain evidence="8">NCB100</strain>
    </source>
</reference>